<keyword evidence="14" id="KW-1185">Reference proteome</keyword>
<comment type="function">
    <text evidence="8 9">Catalyzes the reversible reaction in which hydroxymethyl group from 5,10-methylenetetrahydrofolate is transferred onto alpha-ketoisovalerate to form ketopantoate.</text>
</comment>
<dbReference type="PIRSF" id="PIRSF000388">
    <property type="entry name" value="Pantoate_hydroxy_MeTrfase"/>
    <property type="match status" value="1"/>
</dbReference>
<dbReference type="Proteomes" id="UP000613266">
    <property type="component" value="Unassembled WGS sequence"/>
</dbReference>
<sequence length="282" mass="30254">MATLRPLSEARETPMPERKAVTLHKLQEMHASGEKIAMLTCYDAAFASVLDEAGVDILLVGDSLGTVLQAEPTTTPVQLADMVYHTRCVARGNKTAWLLGDLPFGSYHASPEQAWHSSLALMQAGAHMVKLECSDWTADTVRFLTQRGVPVCAHLGFTPQTVSALGGFKVQGRGEAAERVKAQAKAMVEAGAQMLLFEMIPAALAREITAWSPVPVIGIGAGLGTSGQVLVLHDMLDITPGRRPRFVKNFMSGSDSIAAAIRRYVAEVKSGQFPDEAVHAFT</sequence>
<evidence type="ECO:0000256" key="2">
    <source>
        <dbReference type="ARBA" id="ARBA00008676"/>
    </source>
</evidence>
<dbReference type="NCBIfam" id="TIGR00222">
    <property type="entry name" value="panB"/>
    <property type="match status" value="1"/>
</dbReference>
<evidence type="ECO:0000256" key="11">
    <source>
        <dbReference type="PIRSR" id="PIRSR000388-2"/>
    </source>
</evidence>
<keyword evidence="7 9" id="KW-0460">Magnesium</keyword>
<evidence type="ECO:0000256" key="7">
    <source>
        <dbReference type="ARBA" id="ARBA00022842"/>
    </source>
</evidence>
<keyword evidence="5 9" id="KW-0808">Transferase</keyword>
<evidence type="ECO:0000256" key="9">
    <source>
        <dbReference type="HAMAP-Rule" id="MF_00156"/>
    </source>
</evidence>
<dbReference type="InterPro" id="IPR003700">
    <property type="entry name" value="Pantoate_hydroxy_MeTrfase"/>
</dbReference>
<dbReference type="GO" id="GO:0000287">
    <property type="term" value="F:magnesium ion binding"/>
    <property type="evidence" value="ECO:0007669"/>
    <property type="project" value="TreeGrafter"/>
</dbReference>
<feature type="binding site" evidence="9 11">
    <location>
        <begin position="62"/>
        <end position="63"/>
    </location>
    <ligand>
        <name>3-methyl-2-oxobutanoate</name>
        <dbReference type="ChEBI" id="CHEBI:11851"/>
    </ligand>
</feature>
<feature type="active site" description="Proton acceptor" evidence="9 10">
    <location>
        <position position="198"/>
    </location>
</feature>
<keyword evidence="9" id="KW-0963">Cytoplasm</keyword>
<feature type="binding site" evidence="9 12">
    <location>
        <position position="62"/>
    </location>
    <ligand>
        <name>Mg(2+)</name>
        <dbReference type="ChEBI" id="CHEBI:18420"/>
    </ligand>
</feature>
<dbReference type="GO" id="GO:0005737">
    <property type="term" value="C:cytoplasm"/>
    <property type="evidence" value="ECO:0007669"/>
    <property type="project" value="UniProtKB-SubCell"/>
</dbReference>
<dbReference type="SUPFAM" id="SSF51621">
    <property type="entry name" value="Phosphoenolpyruvate/pyruvate domain"/>
    <property type="match status" value="1"/>
</dbReference>
<dbReference type="InterPro" id="IPR015813">
    <property type="entry name" value="Pyrv/PenolPyrv_kinase-like_dom"/>
</dbReference>
<dbReference type="GO" id="GO:0003864">
    <property type="term" value="F:3-methyl-2-oxobutanoate hydroxymethyltransferase activity"/>
    <property type="evidence" value="ECO:0007669"/>
    <property type="project" value="UniProtKB-UniRule"/>
</dbReference>
<evidence type="ECO:0000313" key="13">
    <source>
        <dbReference type="EMBL" id="MBH9576770.1"/>
    </source>
</evidence>
<gene>
    <name evidence="9 13" type="primary">panB</name>
    <name evidence="13" type="ORF">I7X39_07625</name>
</gene>
<keyword evidence="6 9" id="KW-0479">Metal-binding</keyword>
<comment type="caution">
    <text evidence="13">The sequence shown here is derived from an EMBL/GenBank/DDBJ whole genome shotgun (WGS) entry which is preliminary data.</text>
</comment>
<reference evidence="13" key="1">
    <citation type="submission" date="2020-12" db="EMBL/GenBank/DDBJ databases">
        <title>The genome sequence of Inhella sp. 1Y17.</title>
        <authorList>
            <person name="Liu Y."/>
        </authorList>
    </citation>
    <scope>NUCLEOTIDE SEQUENCE</scope>
    <source>
        <strain evidence="13">1Y17</strain>
    </source>
</reference>
<comment type="similarity">
    <text evidence="2 9">Belongs to the PanB family.</text>
</comment>
<dbReference type="FunFam" id="3.20.20.60:FF:000003">
    <property type="entry name" value="3-methyl-2-oxobutanoate hydroxymethyltransferase"/>
    <property type="match status" value="1"/>
</dbReference>
<comment type="subcellular location">
    <subcellularLocation>
        <location evidence="9">Cytoplasm</location>
    </subcellularLocation>
</comment>
<name>A0A931NHQ7_9BURK</name>
<evidence type="ECO:0000256" key="12">
    <source>
        <dbReference type="PIRSR" id="PIRSR000388-3"/>
    </source>
</evidence>
<evidence type="ECO:0000256" key="1">
    <source>
        <dbReference type="ARBA" id="ARBA00005033"/>
    </source>
</evidence>
<comment type="subunit">
    <text evidence="3 9">Homodecamer; pentamer of dimers.</text>
</comment>
<dbReference type="Gene3D" id="3.20.20.60">
    <property type="entry name" value="Phosphoenolpyruvate-binding domains"/>
    <property type="match status" value="1"/>
</dbReference>
<dbReference type="EMBL" id="JAEDAK010000004">
    <property type="protein sequence ID" value="MBH9576770.1"/>
    <property type="molecule type" value="Genomic_DNA"/>
</dbReference>
<feature type="binding site" evidence="9 12">
    <location>
        <position position="132"/>
    </location>
    <ligand>
        <name>Mg(2+)</name>
        <dbReference type="ChEBI" id="CHEBI:18420"/>
    </ligand>
</feature>
<dbReference type="EC" id="2.1.2.11" evidence="9"/>
<evidence type="ECO:0000256" key="5">
    <source>
        <dbReference type="ARBA" id="ARBA00022679"/>
    </source>
</evidence>
<evidence type="ECO:0000256" key="3">
    <source>
        <dbReference type="ARBA" id="ARBA00011424"/>
    </source>
</evidence>
<feature type="binding site" evidence="9 11">
    <location>
        <position position="101"/>
    </location>
    <ligand>
        <name>3-methyl-2-oxobutanoate</name>
        <dbReference type="ChEBI" id="CHEBI:11851"/>
    </ligand>
</feature>
<evidence type="ECO:0000313" key="14">
    <source>
        <dbReference type="Proteomes" id="UP000613266"/>
    </source>
</evidence>
<evidence type="ECO:0000256" key="4">
    <source>
        <dbReference type="ARBA" id="ARBA00022655"/>
    </source>
</evidence>
<feature type="binding site" evidence="9 12">
    <location>
        <position position="101"/>
    </location>
    <ligand>
        <name>Mg(2+)</name>
        <dbReference type="ChEBI" id="CHEBI:18420"/>
    </ligand>
</feature>
<comment type="pathway">
    <text evidence="1 9">Cofactor biosynthesis; (R)-pantothenate biosynthesis; (R)-pantoate from 3-methyl-2-oxobutanoate: step 1/2.</text>
</comment>
<evidence type="ECO:0000256" key="10">
    <source>
        <dbReference type="PIRSR" id="PIRSR000388-1"/>
    </source>
</evidence>
<evidence type="ECO:0000256" key="8">
    <source>
        <dbReference type="ARBA" id="ARBA00056497"/>
    </source>
</evidence>
<comment type="cofactor">
    <cofactor evidence="9 12">
        <name>Mg(2+)</name>
        <dbReference type="ChEBI" id="CHEBI:18420"/>
    </cofactor>
    <text evidence="9 12">Binds 1 Mg(2+) ion per subunit.</text>
</comment>
<keyword evidence="4 9" id="KW-0566">Pantothenate biosynthesis</keyword>
<proteinExistence type="inferred from homology"/>
<dbReference type="PANTHER" id="PTHR20881">
    <property type="entry name" value="3-METHYL-2-OXOBUTANOATE HYDROXYMETHYLTRANSFERASE"/>
    <property type="match status" value="1"/>
</dbReference>
<accession>A0A931NHQ7</accession>
<comment type="catalytic activity">
    <reaction evidence="9">
        <text>(6R)-5,10-methylene-5,6,7,8-tetrahydrofolate + 3-methyl-2-oxobutanoate + H2O = 2-dehydropantoate + (6S)-5,6,7,8-tetrahydrofolate</text>
        <dbReference type="Rhea" id="RHEA:11824"/>
        <dbReference type="ChEBI" id="CHEBI:11561"/>
        <dbReference type="ChEBI" id="CHEBI:11851"/>
        <dbReference type="ChEBI" id="CHEBI:15377"/>
        <dbReference type="ChEBI" id="CHEBI:15636"/>
        <dbReference type="ChEBI" id="CHEBI:57453"/>
        <dbReference type="EC" id="2.1.2.11"/>
    </reaction>
</comment>
<dbReference type="CDD" id="cd06557">
    <property type="entry name" value="KPHMT-like"/>
    <property type="match status" value="1"/>
</dbReference>
<dbReference type="Pfam" id="PF02548">
    <property type="entry name" value="Pantoate_transf"/>
    <property type="match status" value="1"/>
</dbReference>
<dbReference type="AlphaFoldDB" id="A0A931NHQ7"/>
<dbReference type="NCBIfam" id="NF001452">
    <property type="entry name" value="PRK00311.1"/>
    <property type="match status" value="1"/>
</dbReference>
<dbReference type="GO" id="GO:0015940">
    <property type="term" value="P:pantothenate biosynthetic process"/>
    <property type="evidence" value="ECO:0007669"/>
    <property type="project" value="UniProtKB-UniRule"/>
</dbReference>
<dbReference type="PANTHER" id="PTHR20881:SF0">
    <property type="entry name" value="3-METHYL-2-OXOBUTANOATE HYDROXYMETHYLTRANSFERASE"/>
    <property type="match status" value="1"/>
</dbReference>
<protein>
    <recommendedName>
        <fullName evidence="9">3-methyl-2-oxobutanoate hydroxymethyltransferase</fullName>
        <ecNumber evidence="9">2.1.2.11</ecNumber>
    </recommendedName>
    <alternativeName>
        <fullName evidence="9">Ketopantoate hydroxymethyltransferase</fullName>
        <shortName evidence="9">KPHMT</shortName>
    </alternativeName>
</protein>
<dbReference type="InterPro" id="IPR040442">
    <property type="entry name" value="Pyrv_kinase-like_dom_sf"/>
</dbReference>
<organism evidence="13 14">
    <name type="scientific">Inhella proteolytica</name>
    <dbReference type="NCBI Taxonomy" id="2795029"/>
    <lineage>
        <taxon>Bacteria</taxon>
        <taxon>Pseudomonadati</taxon>
        <taxon>Pseudomonadota</taxon>
        <taxon>Betaproteobacteria</taxon>
        <taxon>Burkholderiales</taxon>
        <taxon>Sphaerotilaceae</taxon>
        <taxon>Inhella</taxon>
    </lineage>
</organism>
<feature type="binding site" evidence="9 11">
    <location>
        <position position="130"/>
    </location>
    <ligand>
        <name>3-methyl-2-oxobutanoate</name>
        <dbReference type="ChEBI" id="CHEBI:11851"/>
    </ligand>
</feature>
<dbReference type="HAMAP" id="MF_00156">
    <property type="entry name" value="PanB"/>
    <property type="match status" value="1"/>
</dbReference>
<evidence type="ECO:0000256" key="6">
    <source>
        <dbReference type="ARBA" id="ARBA00022723"/>
    </source>
</evidence>